<evidence type="ECO:0000256" key="1">
    <source>
        <dbReference type="SAM" id="MobiDB-lite"/>
    </source>
</evidence>
<name>A0A1B6CCS5_9HEMI</name>
<dbReference type="AlphaFoldDB" id="A0A1B6CCS5"/>
<dbReference type="PROSITE" id="PS51053">
    <property type="entry name" value="SERTA"/>
    <property type="match status" value="1"/>
</dbReference>
<feature type="domain" description="SERTA" evidence="2">
    <location>
        <begin position="122"/>
        <end position="169"/>
    </location>
</feature>
<evidence type="ECO:0000259" key="2">
    <source>
        <dbReference type="PROSITE" id="PS51053"/>
    </source>
</evidence>
<evidence type="ECO:0000313" key="3">
    <source>
        <dbReference type="EMBL" id="JAS11277.1"/>
    </source>
</evidence>
<dbReference type="InterPro" id="IPR052262">
    <property type="entry name" value="E2F-SERTA_domain_protein"/>
</dbReference>
<dbReference type="EMBL" id="GEDC01026021">
    <property type="protein sequence ID" value="JAS11277.1"/>
    <property type="molecule type" value="Transcribed_RNA"/>
</dbReference>
<sequence length="288" mass="32220">MWCDIQEPVSMGLQSTANKRKLGATECESLQPVKMGRTEDWSDQYLPSGNTRGYQCYPSGSYYNTPSPSIPEEYRSCYQVQQTIRCDENGKSYLDLGSWNSNASGKCCEGRTTWCSRGPSCYRQKRLAVLNISMCKLGRYRQFSDPSLHRSVLICNTLRLIEKEMEQEGYFSSGNNGPPPAPEPSHHQFPEVPVVPYEPPRVATPFPPVQEDSSLGDERSINWGSVLSLSSQSDLDPLNNNDCLDSDPDLDDFLPSWKLTPDDLLRSVPSRASDSSELDSIMHVLVGT</sequence>
<protein>
    <recommendedName>
        <fullName evidence="2">SERTA domain-containing protein</fullName>
    </recommendedName>
</protein>
<proteinExistence type="predicted"/>
<feature type="region of interest" description="Disordered" evidence="1">
    <location>
        <begin position="169"/>
        <end position="192"/>
    </location>
</feature>
<dbReference type="PANTHER" id="PTHR16277:SF7">
    <property type="entry name" value="RE12330P"/>
    <property type="match status" value="1"/>
</dbReference>
<dbReference type="PANTHER" id="PTHR16277">
    <property type="entry name" value="CELL DIVISION CYCLE ASSOCIATED PROTEIN 4/SERTA DOMAIN-CONTAINING PROTEIN 2"/>
    <property type="match status" value="1"/>
</dbReference>
<dbReference type="Pfam" id="PF06031">
    <property type="entry name" value="SERTA"/>
    <property type="match status" value="1"/>
</dbReference>
<organism evidence="3">
    <name type="scientific">Clastoptera arizonana</name>
    <name type="common">Arizona spittle bug</name>
    <dbReference type="NCBI Taxonomy" id="38151"/>
    <lineage>
        <taxon>Eukaryota</taxon>
        <taxon>Metazoa</taxon>
        <taxon>Ecdysozoa</taxon>
        <taxon>Arthropoda</taxon>
        <taxon>Hexapoda</taxon>
        <taxon>Insecta</taxon>
        <taxon>Pterygota</taxon>
        <taxon>Neoptera</taxon>
        <taxon>Paraneoptera</taxon>
        <taxon>Hemiptera</taxon>
        <taxon>Auchenorrhyncha</taxon>
        <taxon>Cercopoidea</taxon>
        <taxon>Clastopteridae</taxon>
        <taxon>Clastoptera</taxon>
    </lineage>
</organism>
<dbReference type="GO" id="GO:0005634">
    <property type="term" value="C:nucleus"/>
    <property type="evidence" value="ECO:0007669"/>
    <property type="project" value="TreeGrafter"/>
</dbReference>
<reference evidence="3" key="1">
    <citation type="submission" date="2015-12" db="EMBL/GenBank/DDBJ databases">
        <title>De novo transcriptome assembly of four potential Pierce s Disease insect vectors from Arizona vineyards.</title>
        <authorList>
            <person name="Tassone E.E."/>
        </authorList>
    </citation>
    <scope>NUCLEOTIDE SEQUENCE</scope>
</reference>
<dbReference type="InterPro" id="IPR009263">
    <property type="entry name" value="SERTA_dom"/>
</dbReference>
<accession>A0A1B6CCS5</accession>
<gene>
    <name evidence="3" type="ORF">g.10045</name>
</gene>